<evidence type="ECO:0000256" key="2">
    <source>
        <dbReference type="RuleBase" id="RU000411"/>
    </source>
</evidence>
<dbReference type="EMBL" id="CAJVCH010561074">
    <property type="protein sequence ID" value="CAG7831575.1"/>
    <property type="molecule type" value="Genomic_DNA"/>
</dbReference>
<dbReference type="InterPro" id="IPR023796">
    <property type="entry name" value="Serpin_dom"/>
</dbReference>
<feature type="compositionally biased region" description="Polar residues" evidence="3">
    <location>
        <begin position="16"/>
        <end position="38"/>
    </location>
</feature>
<organism evidence="5 6">
    <name type="scientific">Allacma fusca</name>
    <dbReference type="NCBI Taxonomy" id="39272"/>
    <lineage>
        <taxon>Eukaryota</taxon>
        <taxon>Metazoa</taxon>
        <taxon>Ecdysozoa</taxon>
        <taxon>Arthropoda</taxon>
        <taxon>Hexapoda</taxon>
        <taxon>Collembola</taxon>
        <taxon>Symphypleona</taxon>
        <taxon>Sminthuridae</taxon>
        <taxon>Allacma</taxon>
    </lineage>
</organism>
<dbReference type="Pfam" id="PF00079">
    <property type="entry name" value="Serpin"/>
    <property type="match status" value="1"/>
</dbReference>
<dbReference type="Proteomes" id="UP000708208">
    <property type="component" value="Unassembled WGS sequence"/>
</dbReference>
<dbReference type="PANTHER" id="PTHR11461:SF211">
    <property type="entry name" value="GH10112P-RELATED"/>
    <property type="match status" value="1"/>
</dbReference>
<feature type="domain" description="Serpin" evidence="4">
    <location>
        <begin position="44"/>
        <end position="404"/>
    </location>
</feature>
<protein>
    <recommendedName>
        <fullName evidence="4">Serpin domain-containing protein</fullName>
    </recommendedName>
</protein>
<dbReference type="InterPro" id="IPR000215">
    <property type="entry name" value="Serpin_fam"/>
</dbReference>
<keyword evidence="6" id="KW-1185">Reference proteome</keyword>
<evidence type="ECO:0000313" key="6">
    <source>
        <dbReference type="Proteomes" id="UP000708208"/>
    </source>
</evidence>
<proteinExistence type="inferred from homology"/>
<gene>
    <name evidence="5" type="ORF">AFUS01_LOCUS41314</name>
</gene>
<name>A0A8J2M0I5_9HEXA</name>
<evidence type="ECO:0000313" key="5">
    <source>
        <dbReference type="EMBL" id="CAG7831575.1"/>
    </source>
</evidence>
<reference evidence="5" key="1">
    <citation type="submission" date="2021-06" db="EMBL/GenBank/DDBJ databases">
        <authorList>
            <person name="Hodson N. C."/>
            <person name="Mongue J. A."/>
            <person name="Jaron S. K."/>
        </authorList>
    </citation>
    <scope>NUCLEOTIDE SEQUENCE</scope>
</reference>
<dbReference type="InterPro" id="IPR023795">
    <property type="entry name" value="Serpin_CS"/>
</dbReference>
<evidence type="ECO:0000256" key="3">
    <source>
        <dbReference type="SAM" id="MobiDB-lite"/>
    </source>
</evidence>
<sequence>MVRSKTASKSAKGRDQLSSNQSKTALKSAKGQDQPSPNQYDFSADLWKAVRATNPSAELVSPVGFGILMTVVKVGARGPAAEEIAETLHFDNDPATVQRNIKILKSLEGWKVDGIHLAFFTALCAPEKTSFHEDFVDFAEDKMRTEVRTVNYRKQPKACKELNERFATATKNIITSVLKPADIGSKTKLMLLSGVCFKGLYKNSYRFKAQQTKREKFLNANGTHVDVDMMSGTSDYIFGRLDNLQSAAISIPYEGGNYSLTLVLPDSKTGLKKLEKSMDENFFANVRAKLKYSSHVFTAKIPKFKVNCRVDLVAVLKSMGIKTMFGVKADFQGYFKGKDKSHYSRIYQQCALEVSEKGSEGGAAPTGVKLQSGDVKFEANHPFLFFITDEKNDAVVLESSNHRYNIN</sequence>
<evidence type="ECO:0000256" key="1">
    <source>
        <dbReference type="ARBA" id="ARBA00009500"/>
    </source>
</evidence>
<dbReference type="GO" id="GO:0004867">
    <property type="term" value="F:serine-type endopeptidase inhibitor activity"/>
    <property type="evidence" value="ECO:0007669"/>
    <property type="project" value="InterPro"/>
</dbReference>
<dbReference type="PANTHER" id="PTHR11461">
    <property type="entry name" value="SERINE PROTEASE INHIBITOR, SERPIN"/>
    <property type="match status" value="1"/>
</dbReference>
<dbReference type="CDD" id="cd00172">
    <property type="entry name" value="serpin"/>
    <property type="match status" value="1"/>
</dbReference>
<dbReference type="PROSITE" id="PS00284">
    <property type="entry name" value="SERPIN"/>
    <property type="match status" value="1"/>
</dbReference>
<comment type="caution">
    <text evidence="5">The sequence shown here is derived from an EMBL/GenBank/DDBJ whole genome shotgun (WGS) entry which is preliminary data.</text>
</comment>
<dbReference type="AlphaFoldDB" id="A0A8J2M0I5"/>
<dbReference type="GO" id="GO:0005615">
    <property type="term" value="C:extracellular space"/>
    <property type="evidence" value="ECO:0007669"/>
    <property type="project" value="InterPro"/>
</dbReference>
<evidence type="ECO:0000259" key="4">
    <source>
        <dbReference type="SMART" id="SM00093"/>
    </source>
</evidence>
<comment type="similarity">
    <text evidence="1 2">Belongs to the serpin family.</text>
</comment>
<feature type="region of interest" description="Disordered" evidence="3">
    <location>
        <begin position="1"/>
        <end position="38"/>
    </location>
</feature>
<accession>A0A8J2M0I5</accession>
<dbReference type="SMART" id="SM00093">
    <property type="entry name" value="SERPIN"/>
    <property type="match status" value="1"/>
</dbReference>
<dbReference type="OrthoDB" id="671595at2759"/>